<dbReference type="EMBL" id="DXAZ01000150">
    <property type="protein sequence ID" value="HIZ71856.1"/>
    <property type="molecule type" value="Genomic_DNA"/>
</dbReference>
<keyword evidence="1" id="KW-0472">Membrane</keyword>
<sequence length="57" mass="6793">MTKDSVNSQIEENKQKELKNNKRYSLYDQMNINEKYLDYFIVGVILLLFVVVIYSIS</sequence>
<evidence type="ECO:0000313" key="2">
    <source>
        <dbReference type="EMBL" id="HIZ71856.1"/>
    </source>
</evidence>
<feature type="transmembrane region" description="Helical" evidence="1">
    <location>
        <begin position="36"/>
        <end position="56"/>
    </location>
</feature>
<dbReference type="AlphaFoldDB" id="A0A9D2JYD3"/>
<organism evidence="2 3">
    <name type="scientific">Candidatus Atopostipes pullistercoris</name>
    <dbReference type="NCBI Taxonomy" id="2838467"/>
    <lineage>
        <taxon>Bacteria</taxon>
        <taxon>Bacillati</taxon>
        <taxon>Bacillota</taxon>
        <taxon>Bacilli</taxon>
        <taxon>Lactobacillales</taxon>
        <taxon>Carnobacteriaceae</taxon>
        <taxon>Atopostipes</taxon>
    </lineage>
</organism>
<proteinExistence type="predicted"/>
<reference evidence="2" key="2">
    <citation type="submission" date="2021-04" db="EMBL/GenBank/DDBJ databases">
        <authorList>
            <person name="Gilroy R."/>
        </authorList>
    </citation>
    <scope>NUCLEOTIDE SEQUENCE</scope>
    <source>
        <strain evidence="2">CHK169-4300</strain>
    </source>
</reference>
<protein>
    <submittedName>
        <fullName evidence="2">Uncharacterized protein</fullName>
    </submittedName>
</protein>
<gene>
    <name evidence="2" type="ORF">H9808_08875</name>
</gene>
<keyword evidence="1" id="KW-0812">Transmembrane</keyword>
<accession>A0A9D2JYD3</accession>
<name>A0A9D2JYD3_9LACT</name>
<keyword evidence="1" id="KW-1133">Transmembrane helix</keyword>
<comment type="caution">
    <text evidence="2">The sequence shown here is derived from an EMBL/GenBank/DDBJ whole genome shotgun (WGS) entry which is preliminary data.</text>
</comment>
<reference evidence="2" key="1">
    <citation type="journal article" date="2021" name="PeerJ">
        <title>Extensive microbial diversity within the chicken gut microbiome revealed by metagenomics and culture.</title>
        <authorList>
            <person name="Gilroy R."/>
            <person name="Ravi A."/>
            <person name="Getino M."/>
            <person name="Pursley I."/>
            <person name="Horton D.L."/>
            <person name="Alikhan N.F."/>
            <person name="Baker D."/>
            <person name="Gharbi K."/>
            <person name="Hall N."/>
            <person name="Watson M."/>
            <person name="Adriaenssens E.M."/>
            <person name="Foster-Nyarko E."/>
            <person name="Jarju S."/>
            <person name="Secka A."/>
            <person name="Antonio M."/>
            <person name="Oren A."/>
            <person name="Chaudhuri R.R."/>
            <person name="La Ragione R."/>
            <person name="Hildebrand F."/>
            <person name="Pallen M.J."/>
        </authorList>
    </citation>
    <scope>NUCLEOTIDE SEQUENCE</scope>
    <source>
        <strain evidence="2">CHK169-4300</strain>
    </source>
</reference>
<dbReference type="Proteomes" id="UP000824106">
    <property type="component" value="Unassembled WGS sequence"/>
</dbReference>
<evidence type="ECO:0000256" key="1">
    <source>
        <dbReference type="SAM" id="Phobius"/>
    </source>
</evidence>
<evidence type="ECO:0000313" key="3">
    <source>
        <dbReference type="Proteomes" id="UP000824106"/>
    </source>
</evidence>